<proteinExistence type="predicted"/>
<dbReference type="EMBL" id="CM047948">
    <property type="protein sequence ID" value="KAI9896745.1"/>
    <property type="molecule type" value="Genomic_DNA"/>
</dbReference>
<gene>
    <name evidence="1" type="ORF">N3K66_008917</name>
</gene>
<evidence type="ECO:0000313" key="1">
    <source>
        <dbReference type="EMBL" id="KAI9896745.1"/>
    </source>
</evidence>
<organism evidence="1 2">
    <name type="scientific">Trichothecium roseum</name>
    <dbReference type="NCBI Taxonomy" id="47278"/>
    <lineage>
        <taxon>Eukaryota</taxon>
        <taxon>Fungi</taxon>
        <taxon>Dikarya</taxon>
        <taxon>Ascomycota</taxon>
        <taxon>Pezizomycotina</taxon>
        <taxon>Sordariomycetes</taxon>
        <taxon>Hypocreomycetidae</taxon>
        <taxon>Hypocreales</taxon>
        <taxon>Hypocreales incertae sedis</taxon>
        <taxon>Trichothecium</taxon>
    </lineage>
</organism>
<dbReference type="Proteomes" id="UP001163324">
    <property type="component" value="Chromosome 9"/>
</dbReference>
<protein>
    <submittedName>
        <fullName evidence="1">Uncharacterized protein</fullName>
    </submittedName>
</protein>
<accession>A0ACC0USP3</accession>
<name>A0ACC0USP3_9HYPO</name>
<evidence type="ECO:0000313" key="2">
    <source>
        <dbReference type="Proteomes" id="UP001163324"/>
    </source>
</evidence>
<keyword evidence="2" id="KW-1185">Reference proteome</keyword>
<reference evidence="1" key="1">
    <citation type="submission" date="2022-10" db="EMBL/GenBank/DDBJ databases">
        <title>Complete Genome of Trichothecium roseum strain YXFP-22015, a Plant Pathogen Isolated from Citrus.</title>
        <authorList>
            <person name="Wang Y."/>
            <person name="Zhu L."/>
        </authorList>
    </citation>
    <scope>NUCLEOTIDE SEQUENCE</scope>
    <source>
        <strain evidence="1">YXFP-22015</strain>
    </source>
</reference>
<sequence length="319" mass="34112">MTTRALVVGGTGGIGHAIAARLASDPNTHVTISGRTQPASMPANTSFLPLDASSMHAIRTYASNLKSQATTSTATTSTTTAAKENNPATPQRLDYLVLTQGVFTLSSRTETPHEHMDNKMALHHYGRHLLIRELGPLLKPDAKILVVLDALRGDPRKLNWDDLDLKNTYSLANAMAHCLAMNDAMIQWHASRQQQQNTTSSSSGDVRRHFVHAYPGTVNTGIGKNLPWIARSAIGLLLPLVATSPEICAENLLAGTRASAAAGGETGRSWAYIDQKGREITGKPVWTEEQINRVAEHTWKITDEAIAKGAAAAAAAASA</sequence>
<comment type="caution">
    <text evidence="1">The sequence shown here is derived from an EMBL/GenBank/DDBJ whole genome shotgun (WGS) entry which is preliminary data.</text>
</comment>